<reference evidence="1" key="1">
    <citation type="submission" date="2014-11" db="EMBL/GenBank/DDBJ databases">
        <authorList>
            <person name="Amaro Gonzalez C."/>
        </authorList>
    </citation>
    <scope>NUCLEOTIDE SEQUENCE</scope>
</reference>
<dbReference type="AlphaFoldDB" id="A0A0E9T5A7"/>
<proteinExistence type="predicted"/>
<evidence type="ECO:0000313" key="1">
    <source>
        <dbReference type="EMBL" id="JAH48789.1"/>
    </source>
</evidence>
<accession>A0A0E9T5A7</accession>
<sequence>MLLFAFQCFPATSAVAIPKVIQLLNQIA</sequence>
<reference evidence="1" key="2">
    <citation type="journal article" date="2015" name="Fish Shellfish Immunol.">
        <title>Early steps in the European eel (Anguilla anguilla)-Vibrio vulnificus interaction in the gills: Role of the RtxA13 toxin.</title>
        <authorList>
            <person name="Callol A."/>
            <person name="Pajuelo D."/>
            <person name="Ebbesson L."/>
            <person name="Teles M."/>
            <person name="MacKenzie S."/>
            <person name="Amaro C."/>
        </authorList>
    </citation>
    <scope>NUCLEOTIDE SEQUENCE</scope>
</reference>
<protein>
    <submittedName>
        <fullName evidence="1">Uncharacterized protein</fullName>
    </submittedName>
</protein>
<dbReference type="EMBL" id="GBXM01059788">
    <property type="protein sequence ID" value="JAH48789.1"/>
    <property type="molecule type" value="Transcribed_RNA"/>
</dbReference>
<name>A0A0E9T5A7_ANGAN</name>
<organism evidence="1">
    <name type="scientific">Anguilla anguilla</name>
    <name type="common">European freshwater eel</name>
    <name type="synonym">Muraena anguilla</name>
    <dbReference type="NCBI Taxonomy" id="7936"/>
    <lineage>
        <taxon>Eukaryota</taxon>
        <taxon>Metazoa</taxon>
        <taxon>Chordata</taxon>
        <taxon>Craniata</taxon>
        <taxon>Vertebrata</taxon>
        <taxon>Euteleostomi</taxon>
        <taxon>Actinopterygii</taxon>
        <taxon>Neopterygii</taxon>
        <taxon>Teleostei</taxon>
        <taxon>Anguilliformes</taxon>
        <taxon>Anguillidae</taxon>
        <taxon>Anguilla</taxon>
    </lineage>
</organism>